<dbReference type="SUPFAM" id="SSF55073">
    <property type="entry name" value="Nucleotide cyclase"/>
    <property type="match status" value="1"/>
</dbReference>
<evidence type="ECO:0000313" key="4">
    <source>
        <dbReference type="Proteomes" id="UP000193427"/>
    </source>
</evidence>
<dbReference type="Gene3D" id="2.60.40.2380">
    <property type="match status" value="1"/>
</dbReference>
<dbReference type="EMBL" id="CP015118">
    <property type="protein sequence ID" value="ARN19794.1"/>
    <property type="molecule type" value="Genomic_DNA"/>
</dbReference>
<evidence type="ECO:0000256" key="1">
    <source>
        <dbReference type="ARBA" id="ARBA00012528"/>
    </source>
</evidence>
<dbReference type="InterPro" id="IPR029787">
    <property type="entry name" value="Nucleotide_cyclase"/>
</dbReference>
<evidence type="ECO:0000256" key="2">
    <source>
        <dbReference type="ARBA" id="ARBA00034247"/>
    </source>
</evidence>
<dbReference type="AlphaFoldDB" id="A0A1W6L6B0"/>
<dbReference type="Pfam" id="PF07696">
    <property type="entry name" value="7TMR-DISMED2"/>
    <property type="match status" value="1"/>
</dbReference>
<dbReference type="PANTHER" id="PTHR45138">
    <property type="entry name" value="REGULATORY COMPONENTS OF SENSORY TRANSDUCTION SYSTEM"/>
    <property type="match status" value="1"/>
</dbReference>
<dbReference type="InterPro" id="IPR000160">
    <property type="entry name" value="GGDEF_dom"/>
</dbReference>
<dbReference type="InterPro" id="IPR011622">
    <property type="entry name" value="7TMR_DISM_rcpt_extracell_dom2"/>
</dbReference>
<dbReference type="EC" id="2.7.7.65" evidence="1"/>
<protein>
    <recommendedName>
        <fullName evidence="1">diguanylate cyclase</fullName>
        <ecNumber evidence="1">2.7.7.65</ecNumber>
    </recommendedName>
</protein>
<dbReference type="Proteomes" id="UP000193427">
    <property type="component" value="Chromosome"/>
</dbReference>
<dbReference type="InterPro" id="IPR011623">
    <property type="entry name" value="7TMR_DISM_rcpt_extracell_dom1"/>
</dbReference>
<sequence length="637" mass="70822">MSFVLRAFALVWLLGWFSAPGMAAPLPPAAVLTAGDRSVRVEGTVELLYQAESEALSPQQVMSPALADRWAVYAGKKINLSRQRQPVWIRFTVRNEAPPAKAWVLGIEWPLIDRVELHPRDPVTGEWGPVQRSGAAVAANSKPMKDPAFVFPLRIPEGGSMQYVMRVQSHSAFFVPLLVSDATEFQQRRFDTAVLMGVLFGVLGVMFLYNAALALFVRERSYAVYGVYLLTVLLYELTITGYGAMYLWSDVPWLMLHSYELFACASFLSASLFFRYFLGLRTARPAHLRRINTAIVAYWAFALVVSAVWPNRALSASIALVGLLSSFVCVYSSVVLIAQGNRYARYFGAAWSVLVAATVASLLSLFGVLEGNWLTNNAQHIGFVAEVLLLSVALADRIKHEREVREAAQREALELTKRVEVERDQKIIAQAHAIEVQRKANEDLEVRVLDRTAELERAMKNLEIANVELAKLSVTDALTKVHNRRYFDEVLEKEYHRSERTQVPLAVVLVDIDHFKRVNDTCGHLAGDECLRLVATALRQMAARSTDLVARYGGEEFALVLPGTDAAHAVEMADRVRQAVEAIDFIYRGRRVPISVSLGVVAKVTSLDQPLTDFVAEADAALYRAKDTGRNRVVLAA</sequence>
<dbReference type="CDD" id="cd01949">
    <property type="entry name" value="GGDEF"/>
    <property type="match status" value="1"/>
</dbReference>
<gene>
    <name evidence="3" type="ORF">A4W93_07635</name>
</gene>
<dbReference type="GO" id="GO:0005886">
    <property type="term" value="C:plasma membrane"/>
    <property type="evidence" value="ECO:0007669"/>
    <property type="project" value="TreeGrafter"/>
</dbReference>
<dbReference type="GO" id="GO:0052621">
    <property type="term" value="F:diguanylate cyclase activity"/>
    <property type="evidence" value="ECO:0007669"/>
    <property type="project" value="UniProtKB-EC"/>
</dbReference>
<dbReference type="NCBIfam" id="TIGR00254">
    <property type="entry name" value="GGDEF"/>
    <property type="match status" value="1"/>
</dbReference>
<proteinExistence type="predicted"/>
<name>A0A1W6L6B0_9BURK</name>
<dbReference type="GO" id="GO:0043709">
    <property type="term" value="P:cell adhesion involved in single-species biofilm formation"/>
    <property type="evidence" value="ECO:0007669"/>
    <property type="project" value="TreeGrafter"/>
</dbReference>
<accession>A0A1W6L6B0</accession>
<comment type="catalytic activity">
    <reaction evidence="2">
        <text>2 GTP = 3',3'-c-di-GMP + 2 diphosphate</text>
        <dbReference type="Rhea" id="RHEA:24898"/>
        <dbReference type="ChEBI" id="CHEBI:33019"/>
        <dbReference type="ChEBI" id="CHEBI:37565"/>
        <dbReference type="ChEBI" id="CHEBI:58805"/>
        <dbReference type="EC" id="2.7.7.65"/>
    </reaction>
</comment>
<dbReference type="STRING" id="946333.A4W93_07635"/>
<dbReference type="KEGG" id="rgu:A4W93_07635"/>
<dbReference type="InterPro" id="IPR043128">
    <property type="entry name" value="Rev_trsase/Diguanyl_cyclase"/>
</dbReference>
<dbReference type="Gene3D" id="3.30.70.270">
    <property type="match status" value="1"/>
</dbReference>
<reference evidence="3 4" key="1">
    <citation type="submission" date="2016-04" db="EMBL/GenBank/DDBJ databases">
        <title>Complete genome sequence of natural rubber-degrading, novel Gram-negative bacterium, Rhizobacter gummiphilus strain NS21.</title>
        <authorList>
            <person name="Tabata M."/>
            <person name="Kasai D."/>
            <person name="Fukuda M."/>
        </authorList>
    </citation>
    <scope>NUCLEOTIDE SEQUENCE [LARGE SCALE GENOMIC DNA]</scope>
    <source>
        <strain evidence="3 4">NS21</strain>
    </source>
</reference>
<keyword evidence="4" id="KW-1185">Reference proteome</keyword>
<dbReference type="PROSITE" id="PS50887">
    <property type="entry name" value="GGDEF"/>
    <property type="match status" value="1"/>
</dbReference>
<dbReference type="PANTHER" id="PTHR45138:SF9">
    <property type="entry name" value="DIGUANYLATE CYCLASE DGCM-RELATED"/>
    <property type="match status" value="1"/>
</dbReference>
<dbReference type="GO" id="GO:1902201">
    <property type="term" value="P:negative regulation of bacterial-type flagellum-dependent cell motility"/>
    <property type="evidence" value="ECO:0007669"/>
    <property type="project" value="TreeGrafter"/>
</dbReference>
<organism evidence="3 4">
    <name type="scientific">Piscinibacter gummiphilus</name>
    <dbReference type="NCBI Taxonomy" id="946333"/>
    <lineage>
        <taxon>Bacteria</taxon>
        <taxon>Pseudomonadati</taxon>
        <taxon>Pseudomonadota</taxon>
        <taxon>Betaproteobacteria</taxon>
        <taxon>Burkholderiales</taxon>
        <taxon>Sphaerotilaceae</taxon>
        <taxon>Piscinibacter</taxon>
    </lineage>
</organism>
<dbReference type="InterPro" id="IPR050469">
    <property type="entry name" value="Diguanylate_Cyclase"/>
</dbReference>
<dbReference type="Pfam" id="PF00990">
    <property type="entry name" value="GGDEF"/>
    <property type="match status" value="1"/>
</dbReference>
<evidence type="ECO:0000313" key="3">
    <source>
        <dbReference type="EMBL" id="ARN19794.1"/>
    </source>
</evidence>
<dbReference type="Pfam" id="PF07695">
    <property type="entry name" value="7TMR-DISM_7TM"/>
    <property type="match status" value="1"/>
</dbReference>
<dbReference type="SMART" id="SM00267">
    <property type="entry name" value="GGDEF"/>
    <property type="match status" value="1"/>
</dbReference>
<dbReference type="FunFam" id="3.30.70.270:FF:000001">
    <property type="entry name" value="Diguanylate cyclase domain protein"/>
    <property type="match status" value="1"/>
</dbReference>